<proteinExistence type="predicted"/>
<protein>
    <submittedName>
        <fullName evidence="1">Uncharacterized protein</fullName>
    </submittedName>
</protein>
<dbReference type="AlphaFoldDB" id="A0A381N3P3"/>
<reference evidence="1" key="1">
    <citation type="submission" date="2018-05" db="EMBL/GenBank/DDBJ databases">
        <authorList>
            <person name="Lanie J.A."/>
            <person name="Ng W.-L."/>
            <person name="Kazmierczak K.M."/>
            <person name="Andrzejewski T.M."/>
            <person name="Davidsen T.M."/>
            <person name="Wayne K.J."/>
            <person name="Tettelin H."/>
            <person name="Glass J.I."/>
            <person name="Rusch D."/>
            <person name="Podicherti R."/>
            <person name="Tsui H.-C.T."/>
            <person name="Winkler M.E."/>
        </authorList>
    </citation>
    <scope>NUCLEOTIDE SEQUENCE</scope>
</reference>
<organism evidence="1">
    <name type="scientific">marine metagenome</name>
    <dbReference type="NCBI Taxonomy" id="408172"/>
    <lineage>
        <taxon>unclassified sequences</taxon>
        <taxon>metagenomes</taxon>
        <taxon>ecological metagenomes</taxon>
    </lineage>
</organism>
<gene>
    <name evidence="1" type="ORF">METZ01_LOCUS1132</name>
</gene>
<accession>A0A381N3P3</accession>
<dbReference type="EMBL" id="UINC01000060">
    <property type="protein sequence ID" value="SUZ48278.1"/>
    <property type="molecule type" value="Genomic_DNA"/>
</dbReference>
<evidence type="ECO:0000313" key="1">
    <source>
        <dbReference type="EMBL" id="SUZ48278.1"/>
    </source>
</evidence>
<sequence length="38" mass="4308">MGMRKRRMKLGAIIFGIEADDLRTETILTMPWISSVGI</sequence>
<name>A0A381N3P3_9ZZZZ</name>